<proteinExistence type="predicted"/>
<comment type="caution">
    <text evidence="1">The sequence shown here is derived from an EMBL/GenBank/DDBJ whole genome shotgun (WGS) entry which is preliminary data.</text>
</comment>
<evidence type="ECO:0000313" key="2">
    <source>
        <dbReference type="Proteomes" id="UP001139477"/>
    </source>
</evidence>
<evidence type="ECO:0000313" key="1">
    <source>
        <dbReference type="EMBL" id="MCP1167777.1"/>
    </source>
</evidence>
<dbReference type="EMBL" id="JAMYXC010000053">
    <property type="protein sequence ID" value="MCP1167777.1"/>
    <property type="molecule type" value="Genomic_DNA"/>
</dbReference>
<accession>A0A9X2FN97</accession>
<protein>
    <submittedName>
        <fullName evidence="1">Uncharacterized protein</fullName>
    </submittedName>
</protein>
<keyword evidence="2" id="KW-1185">Reference proteome</keyword>
<name>A0A9X2FN97_9RHOB</name>
<dbReference type="AlphaFoldDB" id="A0A9X2FN97"/>
<organism evidence="1 2">
    <name type="scientific">Limimaricola litoreus</name>
    <dbReference type="NCBI Taxonomy" id="2955316"/>
    <lineage>
        <taxon>Bacteria</taxon>
        <taxon>Pseudomonadati</taxon>
        <taxon>Pseudomonadota</taxon>
        <taxon>Alphaproteobacteria</taxon>
        <taxon>Rhodobacterales</taxon>
        <taxon>Paracoccaceae</taxon>
        <taxon>Limimaricola</taxon>
    </lineage>
</organism>
<gene>
    <name evidence="1" type="ORF">NHG85_04425</name>
</gene>
<dbReference type="Proteomes" id="UP001139477">
    <property type="component" value="Unassembled WGS sequence"/>
</dbReference>
<reference evidence="1" key="1">
    <citation type="submission" date="2022-06" db="EMBL/GenBank/DDBJ databases">
        <title>Limimaricola sediminis sp. nov., isolated from an intertidal sediment.</title>
        <authorList>
            <person name="Shao X."/>
        </authorList>
    </citation>
    <scope>NUCLEOTIDE SEQUENCE</scope>
    <source>
        <strain evidence="1">ASW11-118</strain>
    </source>
</reference>
<sequence length="109" mass="11763">MDLGDQVSRAGLDFTSKQRKCLVETIADAIRDQLFHADSICIGLCFSGVLGQLLNDLPDPGGVSTAQEIPHLIGVHNGMRPPQRLVGCGNIFGRVSRFAHDGSFLVLIF</sequence>